<reference evidence="1" key="1">
    <citation type="journal article" date="2019" name="bioRxiv">
        <title>The Genome of the Zebra Mussel, Dreissena polymorpha: A Resource for Invasive Species Research.</title>
        <authorList>
            <person name="McCartney M.A."/>
            <person name="Auch B."/>
            <person name="Kono T."/>
            <person name="Mallez S."/>
            <person name="Zhang Y."/>
            <person name="Obille A."/>
            <person name="Becker A."/>
            <person name="Abrahante J.E."/>
            <person name="Garbe J."/>
            <person name="Badalamenti J.P."/>
            <person name="Herman A."/>
            <person name="Mangelson H."/>
            <person name="Liachko I."/>
            <person name="Sullivan S."/>
            <person name="Sone E.D."/>
            <person name="Koren S."/>
            <person name="Silverstein K.A.T."/>
            <person name="Beckman K.B."/>
            <person name="Gohl D.M."/>
        </authorList>
    </citation>
    <scope>NUCLEOTIDE SEQUENCE</scope>
    <source>
        <strain evidence="1">Duluth1</strain>
        <tissue evidence="1">Whole animal</tissue>
    </source>
</reference>
<organism evidence="1 2">
    <name type="scientific">Dreissena polymorpha</name>
    <name type="common">Zebra mussel</name>
    <name type="synonym">Mytilus polymorpha</name>
    <dbReference type="NCBI Taxonomy" id="45954"/>
    <lineage>
        <taxon>Eukaryota</taxon>
        <taxon>Metazoa</taxon>
        <taxon>Spiralia</taxon>
        <taxon>Lophotrochozoa</taxon>
        <taxon>Mollusca</taxon>
        <taxon>Bivalvia</taxon>
        <taxon>Autobranchia</taxon>
        <taxon>Heteroconchia</taxon>
        <taxon>Euheterodonta</taxon>
        <taxon>Imparidentia</taxon>
        <taxon>Neoheterodontei</taxon>
        <taxon>Myida</taxon>
        <taxon>Dreissenoidea</taxon>
        <taxon>Dreissenidae</taxon>
        <taxon>Dreissena</taxon>
    </lineage>
</organism>
<evidence type="ECO:0000313" key="2">
    <source>
        <dbReference type="Proteomes" id="UP000828390"/>
    </source>
</evidence>
<comment type="caution">
    <text evidence="1">The sequence shown here is derived from an EMBL/GenBank/DDBJ whole genome shotgun (WGS) entry which is preliminary data.</text>
</comment>
<gene>
    <name evidence="1" type="ORF">DPMN_154440</name>
</gene>
<dbReference type="Proteomes" id="UP000828390">
    <property type="component" value="Unassembled WGS sequence"/>
</dbReference>
<name>A0A9D4JAD1_DREPO</name>
<accession>A0A9D4JAD1</accession>
<dbReference type="EMBL" id="JAIWYP010000007">
    <property type="protein sequence ID" value="KAH3800797.1"/>
    <property type="molecule type" value="Genomic_DNA"/>
</dbReference>
<evidence type="ECO:0000313" key="1">
    <source>
        <dbReference type="EMBL" id="KAH3800797.1"/>
    </source>
</evidence>
<reference evidence="1" key="2">
    <citation type="submission" date="2020-11" db="EMBL/GenBank/DDBJ databases">
        <authorList>
            <person name="McCartney M.A."/>
            <person name="Auch B."/>
            <person name="Kono T."/>
            <person name="Mallez S."/>
            <person name="Becker A."/>
            <person name="Gohl D.M."/>
            <person name="Silverstein K.A.T."/>
            <person name="Koren S."/>
            <person name="Bechman K.B."/>
            <person name="Herman A."/>
            <person name="Abrahante J.E."/>
            <person name="Garbe J."/>
        </authorList>
    </citation>
    <scope>NUCLEOTIDE SEQUENCE</scope>
    <source>
        <strain evidence="1">Duluth1</strain>
        <tissue evidence="1">Whole animal</tissue>
    </source>
</reference>
<sequence>MFSWPSFDSRDRKFQFHGFCGLDIYQTRQLSVEDVYSKYIWYNPEFSVLDLDLDGARKISARPTTGTFLPGCPT</sequence>
<keyword evidence="2" id="KW-1185">Reference proteome</keyword>
<proteinExistence type="predicted"/>
<protein>
    <submittedName>
        <fullName evidence="1">Uncharacterized protein</fullName>
    </submittedName>
</protein>
<dbReference type="AlphaFoldDB" id="A0A9D4JAD1"/>